<dbReference type="FunCoup" id="A0A7X0JPU6">
    <property type="interactions" value="113"/>
</dbReference>
<dbReference type="PANTHER" id="PTHR30204">
    <property type="entry name" value="REDOX-CYCLING DRUG-SENSING TRANSCRIPTIONAL ACTIVATOR SOXR"/>
    <property type="match status" value="1"/>
</dbReference>
<dbReference type="InterPro" id="IPR047057">
    <property type="entry name" value="MerR_fam"/>
</dbReference>
<dbReference type="InterPro" id="IPR000551">
    <property type="entry name" value="MerR-type_HTH_dom"/>
</dbReference>
<evidence type="ECO:0000259" key="5">
    <source>
        <dbReference type="PROSITE" id="PS50937"/>
    </source>
</evidence>
<proteinExistence type="predicted"/>
<dbReference type="PROSITE" id="PS50937">
    <property type="entry name" value="HTH_MERR_2"/>
    <property type="match status" value="1"/>
</dbReference>
<dbReference type="EMBL" id="JACHHT010000001">
    <property type="protein sequence ID" value="MBB6520092.1"/>
    <property type="molecule type" value="Genomic_DNA"/>
</dbReference>
<organism evidence="6 7">
    <name type="scientific">Pseudoteredinibacter isoporae</name>
    <dbReference type="NCBI Taxonomy" id="570281"/>
    <lineage>
        <taxon>Bacteria</taxon>
        <taxon>Pseudomonadati</taxon>
        <taxon>Pseudomonadota</taxon>
        <taxon>Gammaproteobacteria</taxon>
        <taxon>Cellvibrionales</taxon>
        <taxon>Cellvibrionaceae</taxon>
        <taxon>Pseudoteredinibacter</taxon>
    </lineage>
</organism>
<evidence type="ECO:0000256" key="4">
    <source>
        <dbReference type="ARBA" id="ARBA00023163"/>
    </source>
</evidence>
<gene>
    <name evidence="6" type="ORF">HNR48_000370</name>
</gene>
<protein>
    <submittedName>
        <fullName evidence="6">DNA-binding transcriptional MerR regulator</fullName>
    </submittedName>
</protein>
<keyword evidence="2" id="KW-0805">Transcription regulation</keyword>
<keyword evidence="7" id="KW-1185">Reference proteome</keyword>
<evidence type="ECO:0000313" key="6">
    <source>
        <dbReference type="EMBL" id="MBB6520092.1"/>
    </source>
</evidence>
<keyword evidence="4" id="KW-0804">Transcription</keyword>
<dbReference type="AlphaFoldDB" id="A0A7X0JPU6"/>
<keyword evidence="1" id="KW-0678">Repressor</keyword>
<accession>A0A7X0JPU6</accession>
<dbReference type="GO" id="GO:0003677">
    <property type="term" value="F:DNA binding"/>
    <property type="evidence" value="ECO:0007669"/>
    <property type="project" value="UniProtKB-KW"/>
</dbReference>
<feature type="domain" description="HTH merR-type" evidence="5">
    <location>
        <begin position="6"/>
        <end position="75"/>
    </location>
</feature>
<keyword evidence="3 6" id="KW-0238">DNA-binding</keyword>
<dbReference type="InParanoid" id="A0A7X0JPU6"/>
<dbReference type="Gene3D" id="1.10.1660.10">
    <property type="match status" value="1"/>
</dbReference>
<dbReference type="Pfam" id="PF13411">
    <property type="entry name" value="MerR_1"/>
    <property type="match status" value="1"/>
</dbReference>
<dbReference type="SMART" id="SM00422">
    <property type="entry name" value="HTH_MERR"/>
    <property type="match status" value="1"/>
</dbReference>
<reference evidence="6 7" key="1">
    <citation type="submission" date="2020-08" db="EMBL/GenBank/DDBJ databases">
        <title>Genomic Encyclopedia of Type Strains, Phase IV (KMG-IV): sequencing the most valuable type-strain genomes for metagenomic binning, comparative biology and taxonomic classification.</title>
        <authorList>
            <person name="Goeker M."/>
        </authorList>
    </citation>
    <scope>NUCLEOTIDE SEQUENCE [LARGE SCALE GENOMIC DNA]</scope>
    <source>
        <strain evidence="6 7">DSM 22368</strain>
    </source>
</reference>
<comment type="caution">
    <text evidence="6">The sequence shown here is derived from an EMBL/GenBank/DDBJ whole genome shotgun (WGS) entry which is preliminary data.</text>
</comment>
<dbReference type="PANTHER" id="PTHR30204:SF69">
    <property type="entry name" value="MERR-FAMILY TRANSCRIPTIONAL REGULATOR"/>
    <property type="match status" value="1"/>
</dbReference>
<evidence type="ECO:0000256" key="3">
    <source>
        <dbReference type="ARBA" id="ARBA00023125"/>
    </source>
</evidence>
<dbReference type="CDD" id="cd01104">
    <property type="entry name" value="HTH_MlrA-CarA"/>
    <property type="match status" value="1"/>
</dbReference>
<dbReference type="InterPro" id="IPR009061">
    <property type="entry name" value="DNA-bd_dom_put_sf"/>
</dbReference>
<evidence type="ECO:0000256" key="2">
    <source>
        <dbReference type="ARBA" id="ARBA00023015"/>
    </source>
</evidence>
<dbReference type="SUPFAM" id="SSF46955">
    <property type="entry name" value="Putative DNA-binding domain"/>
    <property type="match status" value="1"/>
</dbReference>
<evidence type="ECO:0000256" key="1">
    <source>
        <dbReference type="ARBA" id="ARBA00022491"/>
    </source>
</evidence>
<name>A0A7X0JPU6_9GAMM</name>
<evidence type="ECO:0000313" key="7">
    <source>
        <dbReference type="Proteomes" id="UP000528457"/>
    </source>
</evidence>
<dbReference type="RefSeq" id="WP_166852276.1">
    <property type="nucleotide sequence ID" value="NZ_JAAONY010000001.1"/>
</dbReference>
<dbReference type="GO" id="GO:0003700">
    <property type="term" value="F:DNA-binding transcription factor activity"/>
    <property type="evidence" value="ECO:0007669"/>
    <property type="project" value="InterPro"/>
</dbReference>
<sequence>MNQLAEFGIATVSRQTGISAHRLRAWERRHPSLLVGRTETGRRRYSEQDIFRLRTIKQLIDDGYKIGELATLSQDELSGLCSQEALEPSLDSASKAQTGNGKLRLLTCGEAIPSALINKLDNNQNVDLCARLRSFAQIAEAIENGHYDIAVLQIETLNATVLHSLRELHHSQRIESVFIVFHYGLRELVEELRGYGFKLWRAPLNTAELYQAISQLASLEEESEHEIDSSGMAPVHIFNPSQLNKLSNVSTAIDCECPKHIAELIQSLCAFESYSQQCENRDTEDAILHRRIYLQTAHARHTMEKMLQQVIEAENIQI</sequence>
<dbReference type="Proteomes" id="UP000528457">
    <property type="component" value="Unassembled WGS sequence"/>
</dbReference>